<evidence type="ECO:0000313" key="3">
    <source>
        <dbReference type="Proteomes" id="UP000185746"/>
    </source>
</evidence>
<feature type="transmembrane region" description="Helical" evidence="1">
    <location>
        <begin position="55"/>
        <end position="76"/>
    </location>
</feature>
<feature type="transmembrane region" description="Helical" evidence="1">
    <location>
        <begin position="137"/>
        <end position="166"/>
    </location>
</feature>
<name>A0A1D8JCJ9_9BACL</name>
<feature type="transmembrane region" description="Helical" evidence="1">
    <location>
        <begin position="241"/>
        <end position="259"/>
    </location>
</feature>
<organism evidence="2 3">
    <name type="scientific">Sporosarcina ureilytica</name>
    <dbReference type="NCBI Taxonomy" id="298596"/>
    <lineage>
        <taxon>Bacteria</taxon>
        <taxon>Bacillati</taxon>
        <taxon>Bacillota</taxon>
        <taxon>Bacilli</taxon>
        <taxon>Bacillales</taxon>
        <taxon>Caryophanaceae</taxon>
        <taxon>Sporosarcina</taxon>
    </lineage>
</organism>
<keyword evidence="1" id="KW-0472">Membrane</keyword>
<keyword evidence="3" id="KW-1185">Reference proteome</keyword>
<protein>
    <submittedName>
        <fullName evidence="2">Uncharacterized protein</fullName>
    </submittedName>
</protein>
<feature type="transmembrane region" description="Helical" evidence="1">
    <location>
        <begin position="21"/>
        <end position="43"/>
    </location>
</feature>
<dbReference type="Proteomes" id="UP000185746">
    <property type="component" value="Chromosome"/>
</dbReference>
<evidence type="ECO:0000256" key="1">
    <source>
        <dbReference type="SAM" id="Phobius"/>
    </source>
</evidence>
<gene>
    <name evidence="2" type="ORF">BI350_01605</name>
</gene>
<sequence>MKATRWKGLLKKEWVLMKSGILIYTLITMIVVLAGPTFVHYLFGVPINFFENTMVIAGLWLVFGTLMNCGIIFSSLGKEMKQPHIWLHSPVSMLEFVTVKAVFSTLVTICLTAWCQILIVVQFFFSDATLAVTYFDAFLTLVSVLIAIVLNSIFIMSIAFFFWSVYQVCRSRIGGIAILVAIGFFFVASYVWEKFRVAGLFHAVREIGPIKLTKTTFYNESTSYFFTGIVPEGVITSVGSLVFYGFITLALLWLGTLLFEKKVRL</sequence>
<dbReference type="EMBL" id="CP017560">
    <property type="protein sequence ID" value="AOV06429.1"/>
    <property type="molecule type" value="Genomic_DNA"/>
</dbReference>
<keyword evidence="1" id="KW-1133">Transmembrane helix</keyword>
<dbReference type="AlphaFoldDB" id="A0A1D8JCJ9"/>
<accession>A0A1D8JCJ9</accession>
<dbReference type="KEGG" id="surl:BI350_01605"/>
<dbReference type="RefSeq" id="WP_075526532.1">
    <property type="nucleotide sequence ID" value="NZ_CP017560.1"/>
</dbReference>
<keyword evidence="1" id="KW-0812">Transmembrane</keyword>
<feature type="transmembrane region" description="Helical" evidence="1">
    <location>
        <begin position="173"/>
        <end position="192"/>
    </location>
</feature>
<reference evidence="2 3" key="1">
    <citation type="submission" date="2016-09" db="EMBL/GenBank/DDBJ databases">
        <title>Complete genome sequence of the Lysinibacillus sphaericus LMG 22257, a specie of Bacillus with ureolytic activity that can effectively biodeposit calcium carbonate.</title>
        <authorList>
            <person name="Yan W."/>
        </authorList>
    </citation>
    <scope>NUCLEOTIDE SEQUENCE [LARGE SCALE GENOMIC DNA]</scope>
    <source>
        <strain evidence="2 3">LMG 22257</strain>
    </source>
</reference>
<proteinExistence type="predicted"/>
<evidence type="ECO:0000313" key="2">
    <source>
        <dbReference type="EMBL" id="AOV06429.1"/>
    </source>
</evidence>
<feature type="transmembrane region" description="Helical" evidence="1">
    <location>
        <begin position="97"/>
        <end position="125"/>
    </location>
</feature>